<dbReference type="Pfam" id="PF17917">
    <property type="entry name" value="RT_RNaseH"/>
    <property type="match status" value="1"/>
</dbReference>
<dbReference type="Gene3D" id="3.10.10.10">
    <property type="entry name" value="HIV Type 1 Reverse Transcriptase, subunit A, domain 1"/>
    <property type="match status" value="1"/>
</dbReference>
<feature type="compositionally biased region" description="Basic and acidic residues" evidence="8">
    <location>
        <begin position="432"/>
        <end position="442"/>
    </location>
</feature>
<keyword evidence="6" id="KW-0378">Hydrolase</keyword>
<dbReference type="GO" id="GO:0015074">
    <property type="term" value="P:DNA integration"/>
    <property type="evidence" value="ECO:0007669"/>
    <property type="project" value="InterPro"/>
</dbReference>
<dbReference type="PANTHER" id="PTHR37984:SF5">
    <property type="entry name" value="PROTEIN NYNRIN-LIKE"/>
    <property type="match status" value="1"/>
</dbReference>
<dbReference type="PROSITE" id="PS50994">
    <property type="entry name" value="INTEGRASE"/>
    <property type="match status" value="1"/>
</dbReference>
<accession>A0A821R5D0</accession>
<keyword evidence="7" id="KW-0695">RNA-directed DNA polymerase</keyword>
<dbReference type="InterPro" id="IPR043128">
    <property type="entry name" value="Rev_trsase/Diguanyl_cyclase"/>
</dbReference>
<feature type="domain" description="Reverse transcriptase" evidence="9">
    <location>
        <begin position="1674"/>
        <end position="1878"/>
    </location>
</feature>
<dbReference type="Proteomes" id="UP000663838">
    <property type="component" value="Unassembled WGS sequence"/>
</dbReference>
<dbReference type="Proteomes" id="UP000663865">
    <property type="component" value="Unassembled WGS sequence"/>
</dbReference>
<feature type="compositionally biased region" description="Pro residues" evidence="8">
    <location>
        <begin position="1"/>
        <end position="10"/>
    </location>
</feature>
<protein>
    <recommendedName>
        <fullName evidence="1">RNA-directed DNA polymerase</fullName>
        <ecNumber evidence="1">2.7.7.49</ecNumber>
    </recommendedName>
</protein>
<keyword evidence="2" id="KW-0808">Transferase</keyword>
<evidence type="ECO:0000313" key="12">
    <source>
        <dbReference type="EMBL" id="CAF4832220.1"/>
    </source>
</evidence>
<keyword evidence="4" id="KW-0540">Nuclease</keyword>
<dbReference type="GO" id="GO:0016787">
    <property type="term" value="F:hydrolase activity"/>
    <property type="evidence" value="ECO:0007669"/>
    <property type="project" value="UniProtKB-KW"/>
</dbReference>
<dbReference type="CDD" id="cd22744">
    <property type="entry name" value="OTU"/>
    <property type="match status" value="1"/>
</dbReference>
<organism evidence="12 13">
    <name type="scientific">Rotaria socialis</name>
    <dbReference type="NCBI Taxonomy" id="392032"/>
    <lineage>
        <taxon>Eukaryota</taxon>
        <taxon>Metazoa</taxon>
        <taxon>Spiralia</taxon>
        <taxon>Gnathifera</taxon>
        <taxon>Rotifera</taxon>
        <taxon>Eurotatoria</taxon>
        <taxon>Bdelloidea</taxon>
        <taxon>Philodinida</taxon>
        <taxon>Philodinidae</taxon>
        <taxon>Rotaria</taxon>
    </lineage>
</organism>
<dbReference type="PROSITE" id="PS50878">
    <property type="entry name" value="RT_POL"/>
    <property type="match status" value="1"/>
</dbReference>
<dbReference type="Gene3D" id="3.30.420.10">
    <property type="entry name" value="Ribonuclease H-like superfamily/Ribonuclease H"/>
    <property type="match status" value="1"/>
</dbReference>
<dbReference type="CDD" id="cd09274">
    <property type="entry name" value="RNase_HI_RT_Ty3"/>
    <property type="match status" value="1"/>
</dbReference>
<comment type="caution">
    <text evidence="12">The sequence shown here is derived from an EMBL/GenBank/DDBJ whole genome shotgun (WGS) entry which is preliminary data.</text>
</comment>
<feature type="compositionally biased region" description="Polar residues" evidence="8">
    <location>
        <begin position="15"/>
        <end position="34"/>
    </location>
</feature>
<dbReference type="InterPro" id="IPR043502">
    <property type="entry name" value="DNA/RNA_pol_sf"/>
</dbReference>
<dbReference type="InterPro" id="IPR001584">
    <property type="entry name" value="Integrase_cat-core"/>
</dbReference>
<dbReference type="Gene3D" id="2.40.70.10">
    <property type="entry name" value="Acid Proteases"/>
    <property type="match status" value="2"/>
</dbReference>
<dbReference type="EC" id="2.7.7.49" evidence="1"/>
<evidence type="ECO:0000256" key="5">
    <source>
        <dbReference type="ARBA" id="ARBA00022759"/>
    </source>
</evidence>
<dbReference type="InterPro" id="IPR012337">
    <property type="entry name" value="RNaseH-like_sf"/>
</dbReference>
<evidence type="ECO:0000256" key="8">
    <source>
        <dbReference type="SAM" id="MobiDB-lite"/>
    </source>
</evidence>
<feature type="compositionally biased region" description="Basic residues" evidence="8">
    <location>
        <begin position="466"/>
        <end position="475"/>
    </location>
</feature>
<feature type="domain" description="Integrase catalytic" evidence="10">
    <location>
        <begin position="2878"/>
        <end position="3049"/>
    </location>
</feature>
<feature type="compositionally biased region" description="Polar residues" evidence="8">
    <location>
        <begin position="115"/>
        <end position="125"/>
    </location>
</feature>
<evidence type="ECO:0000313" key="13">
    <source>
        <dbReference type="Proteomes" id="UP000663838"/>
    </source>
</evidence>
<dbReference type="InterPro" id="IPR036397">
    <property type="entry name" value="RNaseH_sf"/>
</dbReference>
<dbReference type="Pfam" id="PF00078">
    <property type="entry name" value="RVT_1"/>
    <property type="match status" value="1"/>
</dbReference>
<evidence type="ECO:0000259" key="9">
    <source>
        <dbReference type="PROSITE" id="PS50878"/>
    </source>
</evidence>
<feature type="compositionally biased region" description="Polar residues" evidence="8">
    <location>
        <begin position="487"/>
        <end position="497"/>
    </location>
</feature>
<dbReference type="SUPFAM" id="SSF53098">
    <property type="entry name" value="Ribonuclease H-like"/>
    <property type="match status" value="1"/>
</dbReference>
<dbReference type="PANTHER" id="PTHR37984">
    <property type="entry name" value="PROTEIN CBG26694"/>
    <property type="match status" value="1"/>
</dbReference>
<dbReference type="CDD" id="cd00303">
    <property type="entry name" value="retropepsin_like"/>
    <property type="match status" value="2"/>
</dbReference>
<dbReference type="InterPro" id="IPR021109">
    <property type="entry name" value="Peptidase_aspartic_dom_sf"/>
</dbReference>
<feature type="compositionally biased region" description="Basic residues" evidence="8">
    <location>
        <begin position="102"/>
        <end position="113"/>
    </location>
</feature>
<dbReference type="GO" id="GO:0004519">
    <property type="term" value="F:endonuclease activity"/>
    <property type="evidence" value="ECO:0007669"/>
    <property type="project" value="UniProtKB-KW"/>
</dbReference>
<gene>
    <name evidence="11" type="ORF">KIK155_LOCUS28497</name>
    <name evidence="12" type="ORF">TOA249_LOCUS25397</name>
</gene>
<evidence type="ECO:0000259" key="10">
    <source>
        <dbReference type="PROSITE" id="PS50994"/>
    </source>
</evidence>
<evidence type="ECO:0000256" key="3">
    <source>
        <dbReference type="ARBA" id="ARBA00022695"/>
    </source>
</evidence>
<feature type="region of interest" description="Disordered" evidence="8">
    <location>
        <begin position="1"/>
        <end position="208"/>
    </location>
</feature>
<feature type="compositionally biased region" description="Low complexity" evidence="8">
    <location>
        <begin position="140"/>
        <end position="155"/>
    </location>
</feature>
<dbReference type="Gene3D" id="1.10.340.70">
    <property type="match status" value="1"/>
</dbReference>
<keyword evidence="3" id="KW-0548">Nucleotidyltransferase</keyword>
<feature type="compositionally biased region" description="Basic and acidic residues" evidence="8">
    <location>
        <begin position="127"/>
        <end position="139"/>
    </location>
</feature>
<reference evidence="12" key="1">
    <citation type="submission" date="2021-02" db="EMBL/GenBank/DDBJ databases">
        <authorList>
            <person name="Nowell W R."/>
        </authorList>
    </citation>
    <scope>NUCLEOTIDE SEQUENCE</scope>
</reference>
<dbReference type="SUPFAM" id="SSF56672">
    <property type="entry name" value="DNA/RNA polymerases"/>
    <property type="match status" value="1"/>
</dbReference>
<evidence type="ECO:0000256" key="6">
    <source>
        <dbReference type="ARBA" id="ARBA00022801"/>
    </source>
</evidence>
<proteinExistence type="predicted"/>
<dbReference type="CDD" id="cd01647">
    <property type="entry name" value="RT_LTR"/>
    <property type="match status" value="1"/>
</dbReference>
<name>A0A821R5D0_9BILA</name>
<evidence type="ECO:0000256" key="4">
    <source>
        <dbReference type="ARBA" id="ARBA00022722"/>
    </source>
</evidence>
<feature type="region of interest" description="Disordered" evidence="8">
    <location>
        <begin position="421"/>
        <end position="497"/>
    </location>
</feature>
<dbReference type="EMBL" id="CAJOBS010002749">
    <property type="protein sequence ID" value="CAF4832220.1"/>
    <property type="molecule type" value="Genomic_DNA"/>
</dbReference>
<sequence>MVIRTPPAPKIPADNTDQANMQSKNPNQPETEPTTLPGLNAQEEFELTEDATVTDNNNKAGPSGKLKKEKKPKVPAPAPSRVSSRQKKPKASTVVPEIPKTKNPKKRIAKPKVIKQTTPLSQSNVGDVKDNTHTDDSDRTQSSQDDTVQTDYSQTIDDVVSSQYTSDVRTDDSTESDGTQSSQDKAVHTDTSQAVSSSDDDTIQTDGMNDQLKNKTFRQNKIGQLNLTLNKSKNCESYEKHEAAKDKLRIELNLKHDNFNEYEKSVCAKLFKEMNTTIPFAEININMMEYLMTKTESVCKGQKININDNKTTFETKEEVIKKNLINRIEQYEQEQFDIFANMVGNCGTRLNWWQLELGILQRLSINAKRAYRSRCEEIAKIKAAENEFFNKPVNQLKFSPPKKLSDSLNLKEASRDLKKLKSESNKLFSNRQDSKSNIKNDSQDTDTMSEGTDSDDTNRQSTPKSQRQKSNRRNHRQTETEKIPKKYNTSINQGETYRQSNGLIDSIQFTTGENIRNSGINDSSVAERDLRDEVGYLITLMNKKSDFNEFITLLKTELNINDSDNAKIYIGKKDGDAFPQFTGSTIQHFCRYLKRFHSFAMTSIRFENYSWIDQLLKRVNKGFLKQYLTELVTDELTYMQFVIFLLDTLDSVNITKVYDETDKYHKAEMGTNETSVGFGNRLKALFISCFPSRNYNDNVELKNKFMASIPTEVKIELTELISQVEMIVNRNLNFTEIIRQTSIAEKHAAKSNLNINYQIKQPISPNTNSVNQIKSTVDIHQNKSRPRSSSIDKNKKPVPAINFKLEDILNNKVFQCPDCFRLNRFSEVCTRCHFLCYVCYSPDHYFKFCPSNTDITNKVSNTNNNYNNELKKLKNIPSSVTLNAISNPDPSDNLNIISQFENKIPINKKGIISDTLVNNNSNKKKNKKIKNPEKNNKFANTKGMRRALSRNVHTIPVKEPIRQLEMCSSDLKSCIKKDNNNLPIKKRALNWNNNMEQVTFAPHKPVCTISTGNVSRTVPAHTLSFKEKDTESIKNNLNKQLTALEIEEKRKNYAINIIGGREGQPEIGESQYDNSEVTIACTKFNISNNKVNNINDNDKVKSDLLNINENTPADLIVNFNNKIDEKNIKNLNSTNSGMENARKLSLIGIYGADFKFPGFNQYGLLDDEPGAHLIDKETTPSYINPNNCETHGKACKINNINSKRVVDYHPDKKDIFAFDHLEPGITINGLPDVQYHLLAGKGELIYNSKNRPETFKFFVGINKLVIEAEIDSGSQVSSVSRELVEKLKLPITSPTDRDVTRGITGNDLLTLGYVDIELILHDIKFPPFKFHVIEHLAKADACSIGENFLYHFGLAIDPYSLSISKQIDENIFWKIHCNVKTKKCRRTLHNIPVTASSDYCPKSEKEFIYPVNIGTSDITILSEKLCNCTDEVKSINENIYFKKLKKFSNIDCKFQINMGNKNNITYLENSSGIKDKHLIKFPLLDNDILSIKKGESLGSISNSNQFLTEINSHNNVANINNIYLGKYENKSTEIATSVSLAKMHKNIKNLDIKLEYDNRPLEDWENSFEELDLPKITDWTYESLAAKLSIESKDEKYITETKKLIYKYRNIFSKVEFNVPSTLEPMHIELTTDIPIYIKQYPMSNQVEDSLCEIVDEMLKAGTVVPSQSPYNFPILAIRKKEPKILDNDGKLINKPNTAKPRVRLVLDSRRLNEVSIPVNFQLPRLDVLLRDLGNFKYFNSLDLVQAFYQLPLSEASQNYFSFQIRGQKYKLTRSPMGHKSTPGYFQKSMNHALGELLQPMEMDVDYVDSNGKTQYKKVIATRVLCYLDDILVKGESQRILAMVTELVFRKLDKNGLKLKIDKCTFNTQKLNFLGHTIDGQNISKSSEYIDKIMSIPKPKTGKELLSFLGLCGWISKFCYNYTHIAHELIKLQKNDKLSMQAKLIWTEAMNECFINIKDSLKQDIKLAYPLPEVTSGKLMLYCDSSSVSAASFLGQIQPTGTFNEDGTPHTALRIIGCYSKILNCHQKRLSVLELEIVSIRYAIRHFSMYINGRPIIIFSDHHALQYLSRMKDLNGRLYRTYEELSKLDYEIQYIPGRNNYLSDALSRIDFDALSKKSLIDHKFKLPEGLKVITLPAHGNNLTEALSRGKFLLDQQHCRIMDDTEIDEREPAEMRMKLINEVRNNPLKYAIDLSIIKPNWAKYECQADNLPDLFIQAFANLYHIEVAVYFLDIHPLIFKPFKPLSGEQELIRLSMSTSTHYNLVNRTINEVKGNIPIHYVTYYEGPIDVDFTESEETLLKNFINKNDITESNKLKIGMNENIKISDNSSKVDVIEKEWININYELQINEEKNKYEPQTIQNVCNHNPNTHSSGYCSMSLDDTYYCYLFDSCSSTNVMSESVAKKLCTEGHIEYLGETKANITGAHGEKITKEVNWVKGSPFLSPEWDFRNTIFVVWEDDKCHFCMLFGMDFMAHNLISLDYGKKIVEMNHGKLSPLGVLSNIPAYREMKISEWQNVNNNIYKKIRENEPPIVAVPEFEEELIEHLENIKLKNKYLKQPLKLNKFDIPMQEYLLAISDLPTSKCVNIDNEKILGDELDFKYYKNIKDRTIVYQSNVKLLESRKNNYLNKINEENFDKNLHIEFIIKQALDYEKIKNNIINPDFSSKEINLSIKFSKRLESVKELEDLKFDDIVKKFKLLSKDRKLTDTQELLELNSFVWNSKELSYREKKQIMGYYLNVEKMEFSKGSLSYAGNLNELREKQLNDPIIEQVINKLKSNDHGRWNKKLISFAHAKQSLYLKDGLLIWYNRNKDIILPVVPKDTLVHILSQEHASDHNGKKKAIKKIKEAIYFPTLDAIALEISSTCFKCQTTKVHAIKNNPKIPFMKVTALNSLDLVYADCTFLGTTADGYIGTINFIDNASRYAFAVPIKSRNSAHLISQVIPQLKQHFGNGVIKYLRLDNAAEFSITADFAKYFVDQGTKVIYGTPYVSYSAGLVERLNQEMKSKLRALRDEKNKIDWVRQLPKVMLKYNNESHDKHGLTPSQAFIFFQKFTNDETELQYEQLNEEDLISNRMSYFKIGDCVLKKFNKLGNRKEYALADCFSGPYKILEINDNNKRTFSLELYNNPGKRTKAHYNQVKKWKKPSAELMLNATYKKYIGTFTPLPCREMDEIPVIPIIPSPIVVNTPIPSTPKSGQSNNSKNSNTTYDEFDSIEYIYIPNAYKNKNNPPIHKKMDRIPTSYCKIDNSLNSYVHNLRPIYSDNSLLDYSGSSLDIIKENKKTYSKRPSLPRRVKDTNKNYNESLDFGEY</sequence>
<keyword evidence="5" id="KW-0255">Endonuclease</keyword>
<dbReference type="InterPro" id="IPR000477">
    <property type="entry name" value="RT_dom"/>
</dbReference>
<dbReference type="GO" id="GO:0003676">
    <property type="term" value="F:nucleic acid binding"/>
    <property type="evidence" value="ECO:0007669"/>
    <property type="project" value="InterPro"/>
</dbReference>
<evidence type="ECO:0000256" key="2">
    <source>
        <dbReference type="ARBA" id="ARBA00022679"/>
    </source>
</evidence>
<evidence type="ECO:0000256" key="7">
    <source>
        <dbReference type="ARBA" id="ARBA00022918"/>
    </source>
</evidence>
<evidence type="ECO:0000313" key="11">
    <source>
        <dbReference type="EMBL" id="CAF3729793.1"/>
    </source>
</evidence>
<feature type="compositionally biased region" description="Polar residues" evidence="8">
    <location>
        <begin position="176"/>
        <end position="197"/>
    </location>
</feature>
<dbReference type="EMBL" id="CAJNYV010005197">
    <property type="protein sequence ID" value="CAF3729793.1"/>
    <property type="molecule type" value="Genomic_DNA"/>
</dbReference>
<dbReference type="GO" id="GO:0003964">
    <property type="term" value="F:RNA-directed DNA polymerase activity"/>
    <property type="evidence" value="ECO:0007669"/>
    <property type="project" value="UniProtKB-KW"/>
</dbReference>
<feature type="region of interest" description="Disordered" evidence="8">
    <location>
        <begin position="3282"/>
        <end position="3307"/>
    </location>
</feature>
<dbReference type="Gene3D" id="3.30.70.270">
    <property type="match status" value="2"/>
</dbReference>
<dbReference type="InterPro" id="IPR050951">
    <property type="entry name" value="Retrovirus_Pol_polyprotein"/>
</dbReference>
<evidence type="ECO:0000256" key="1">
    <source>
        <dbReference type="ARBA" id="ARBA00012493"/>
    </source>
</evidence>
<dbReference type="InterPro" id="IPR041373">
    <property type="entry name" value="RT_RNaseH"/>
</dbReference>